<organism evidence="1 2">
    <name type="scientific">Victivallis vadensis</name>
    <dbReference type="NCBI Taxonomy" id="172901"/>
    <lineage>
        <taxon>Bacteria</taxon>
        <taxon>Pseudomonadati</taxon>
        <taxon>Lentisphaerota</taxon>
        <taxon>Lentisphaeria</taxon>
        <taxon>Victivallales</taxon>
        <taxon>Victivallaceae</taxon>
        <taxon>Victivallis</taxon>
    </lineage>
</organism>
<dbReference type="GeneID" id="78295675"/>
<dbReference type="SUPFAM" id="SSF55729">
    <property type="entry name" value="Acyl-CoA N-acyltransferases (Nat)"/>
    <property type="match status" value="1"/>
</dbReference>
<keyword evidence="2" id="KW-1185">Reference proteome</keyword>
<dbReference type="SUPFAM" id="SSF55718">
    <property type="entry name" value="SCP-like"/>
    <property type="match status" value="1"/>
</dbReference>
<sequence length="402" mass="47273">MAEEMQIRKLTAEHDLEQYNDLLRYAFQVTEKQLLDYGWENEDIRQSKMPVLEKARVIGWFDQGHLASQFAVYPLKMNIFNHIYRIGFVTSVATYPEYTGLGLMSGLMRRSLEEMREMGECLAILYPFSIPLYRHRGWEIISDKMSFRIKDNQLPHKIRIGGYVRRVEENNPDLKRLHNIFAAQTHGCLLRNELAWEEYWRWDVEDTTIAIYYDDLDTPTGYMVYLLKDNIMHIKEMIYLDVGAWKGLWKYISAHESMVDEVVGNNYSNESIAFWLEDSDIRETIRPYIMGRIVDVVQFLEQYRFKNSRGGEEFTFRVRDPFLEWNNRPFSVRVADNGSAEVLPGEGAHPVELDIGILTALLLSYKSPSYLQKLGRLKTDPETLNLLERLIPKEKAYISDYI</sequence>
<dbReference type="Proteomes" id="UP000245959">
    <property type="component" value="Unassembled WGS sequence"/>
</dbReference>
<dbReference type="InterPro" id="IPR025559">
    <property type="entry name" value="Eis_dom"/>
</dbReference>
<dbReference type="PANTHER" id="PTHR37817:SF1">
    <property type="entry name" value="N-ACETYLTRANSFERASE EIS"/>
    <property type="match status" value="1"/>
</dbReference>
<dbReference type="Pfam" id="PF13527">
    <property type="entry name" value="Acetyltransf_9"/>
    <property type="match status" value="1"/>
</dbReference>
<keyword evidence="1" id="KW-0808">Transferase</keyword>
<proteinExistence type="predicted"/>
<dbReference type="GO" id="GO:0030649">
    <property type="term" value="P:aminoglycoside antibiotic catabolic process"/>
    <property type="evidence" value="ECO:0007669"/>
    <property type="project" value="TreeGrafter"/>
</dbReference>
<name>A0A2U1AV55_9BACT</name>
<dbReference type="Pfam" id="PF17668">
    <property type="entry name" value="Acetyltransf_17"/>
    <property type="match status" value="1"/>
</dbReference>
<dbReference type="AlphaFoldDB" id="A0A2U1AV55"/>
<dbReference type="InterPro" id="IPR000182">
    <property type="entry name" value="GNAT_dom"/>
</dbReference>
<dbReference type="EMBL" id="QEKH01000017">
    <property type="protein sequence ID" value="PVY40319.1"/>
    <property type="molecule type" value="Genomic_DNA"/>
</dbReference>
<evidence type="ECO:0000313" key="2">
    <source>
        <dbReference type="Proteomes" id="UP000245959"/>
    </source>
</evidence>
<dbReference type="InterPro" id="IPR016181">
    <property type="entry name" value="Acyl_CoA_acyltransferase"/>
</dbReference>
<dbReference type="PANTHER" id="PTHR37817">
    <property type="entry name" value="N-ACETYLTRANSFERASE EIS"/>
    <property type="match status" value="1"/>
</dbReference>
<dbReference type="InterPro" id="IPR036527">
    <property type="entry name" value="SCP2_sterol-bd_dom_sf"/>
</dbReference>
<accession>A0A2U1AV55</accession>
<evidence type="ECO:0000313" key="1">
    <source>
        <dbReference type="EMBL" id="PVY40319.1"/>
    </source>
</evidence>
<dbReference type="InterPro" id="IPR051554">
    <property type="entry name" value="Acetyltransferase_Eis"/>
</dbReference>
<dbReference type="Pfam" id="PF13530">
    <property type="entry name" value="SCP2_2"/>
    <property type="match status" value="1"/>
</dbReference>
<dbReference type="OrthoDB" id="9768284at2"/>
<gene>
    <name evidence="1" type="ORF">C8D82_11738</name>
</gene>
<dbReference type="InterPro" id="IPR041380">
    <property type="entry name" value="Acetyltransf_17"/>
</dbReference>
<dbReference type="RefSeq" id="WP_116884374.1">
    <property type="nucleotide sequence ID" value="NZ_CABMMC010000128.1"/>
</dbReference>
<dbReference type="Gene3D" id="3.40.630.30">
    <property type="match status" value="2"/>
</dbReference>
<dbReference type="GO" id="GO:0034069">
    <property type="term" value="F:aminoglycoside N-acetyltransferase activity"/>
    <property type="evidence" value="ECO:0007669"/>
    <property type="project" value="TreeGrafter"/>
</dbReference>
<dbReference type="PROSITE" id="PS51186">
    <property type="entry name" value="GNAT"/>
    <property type="match status" value="1"/>
</dbReference>
<dbReference type="Gene3D" id="3.30.1050.10">
    <property type="entry name" value="SCP2 sterol-binding domain"/>
    <property type="match status" value="1"/>
</dbReference>
<protein>
    <submittedName>
        <fullName evidence="1">Putative acetyltransferase</fullName>
    </submittedName>
</protein>
<comment type="caution">
    <text evidence="1">The sequence shown here is derived from an EMBL/GenBank/DDBJ whole genome shotgun (WGS) entry which is preliminary data.</text>
</comment>
<reference evidence="1 2" key="1">
    <citation type="submission" date="2018-04" db="EMBL/GenBank/DDBJ databases">
        <title>Genomic Encyclopedia of Type Strains, Phase IV (KMG-IV): sequencing the most valuable type-strain genomes for metagenomic binning, comparative biology and taxonomic classification.</title>
        <authorList>
            <person name="Goeker M."/>
        </authorList>
    </citation>
    <scope>NUCLEOTIDE SEQUENCE [LARGE SCALE GENOMIC DNA]</scope>
    <source>
        <strain evidence="1 2">DSM 14823</strain>
    </source>
</reference>